<dbReference type="SUPFAM" id="SSF111337">
    <property type="entry name" value="QueA-like"/>
    <property type="match status" value="1"/>
</dbReference>
<keyword evidence="3 5" id="KW-0949">S-adenosyl-L-methionine</keyword>
<dbReference type="GO" id="GO:0051075">
    <property type="term" value="F:S-adenosylmethionine:tRNA ribosyltransferase-isomerase activity"/>
    <property type="evidence" value="ECO:0007669"/>
    <property type="project" value="UniProtKB-EC"/>
</dbReference>
<comment type="catalytic activity">
    <reaction evidence="5">
        <text>7-aminomethyl-7-carbaguanosine(34) in tRNA + S-adenosyl-L-methionine = epoxyqueuosine(34) in tRNA + adenine + L-methionine + 2 H(+)</text>
        <dbReference type="Rhea" id="RHEA:32155"/>
        <dbReference type="Rhea" id="RHEA-COMP:10342"/>
        <dbReference type="Rhea" id="RHEA-COMP:18582"/>
        <dbReference type="ChEBI" id="CHEBI:15378"/>
        <dbReference type="ChEBI" id="CHEBI:16708"/>
        <dbReference type="ChEBI" id="CHEBI:57844"/>
        <dbReference type="ChEBI" id="CHEBI:59789"/>
        <dbReference type="ChEBI" id="CHEBI:82833"/>
        <dbReference type="ChEBI" id="CHEBI:194443"/>
        <dbReference type="EC" id="2.4.99.17"/>
    </reaction>
</comment>
<dbReference type="PATRIC" id="fig|1142394.8.peg.1350"/>
<comment type="subcellular location">
    <subcellularLocation>
        <location evidence="5">Cytoplasm</location>
    </subcellularLocation>
</comment>
<dbReference type="Gene3D" id="3.40.1780.10">
    <property type="entry name" value="QueA-like"/>
    <property type="match status" value="2"/>
</dbReference>
<proteinExistence type="inferred from homology"/>
<dbReference type="InterPro" id="IPR042118">
    <property type="entry name" value="QueA_dom1"/>
</dbReference>
<comment type="function">
    <text evidence="5">Transfers and isomerizes the ribose moiety from AdoMet to the 7-aminomethyl group of 7-deazaguanine (preQ1-tRNA) to give epoxyqueuosine (oQ-tRNA).</text>
</comment>
<comment type="pathway">
    <text evidence="5">tRNA modification; tRNA-queuosine biosynthesis.</text>
</comment>
<evidence type="ECO:0000256" key="3">
    <source>
        <dbReference type="ARBA" id="ARBA00022691"/>
    </source>
</evidence>
<evidence type="ECO:0000256" key="5">
    <source>
        <dbReference type="HAMAP-Rule" id="MF_00113"/>
    </source>
</evidence>
<dbReference type="InterPro" id="IPR003699">
    <property type="entry name" value="QueA"/>
</dbReference>
<dbReference type="KEGG" id="phm:PSMK_13130"/>
<dbReference type="OrthoDB" id="9805933at2"/>
<keyword evidence="4 5" id="KW-0671">Queuosine biosynthesis</keyword>
<dbReference type="eggNOG" id="COG0809">
    <property type="taxonomic scope" value="Bacteria"/>
</dbReference>
<keyword evidence="2 5" id="KW-0808">Transferase</keyword>
<protein>
    <recommendedName>
        <fullName evidence="5">S-adenosylmethionine:tRNA ribosyltransferase-isomerase</fullName>
        <ecNumber evidence="5">2.4.99.17</ecNumber>
    </recommendedName>
    <alternativeName>
        <fullName evidence="5">Queuosine biosynthesis protein QueA</fullName>
    </alternativeName>
</protein>
<organism evidence="6 7">
    <name type="scientific">Phycisphaera mikurensis (strain NBRC 102666 / KCTC 22515 / FYK2301M01)</name>
    <dbReference type="NCBI Taxonomy" id="1142394"/>
    <lineage>
        <taxon>Bacteria</taxon>
        <taxon>Pseudomonadati</taxon>
        <taxon>Planctomycetota</taxon>
        <taxon>Phycisphaerae</taxon>
        <taxon>Phycisphaerales</taxon>
        <taxon>Phycisphaeraceae</taxon>
        <taxon>Phycisphaera</taxon>
    </lineage>
</organism>
<accession>I0IDY4</accession>
<evidence type="ECO:0000313" key="7">
    <source>
        <dbReference type="Proteomes" id="UP000007881"/>
    </source>
</evidence>
<gene>
    <name evidence="5 6" type="primary">queA</name>
    <name evidence="6" type="ordered locus">PSMK_13130</name>
</gene>
<keyword evidence="1 5" id="KW-0963">Cytoplasm</keyword>
<keyword evidence="7" id="KW-1185">Reference proteome</keyword>
<dbReference type="EMBL" id="AP012338">
    <property type="protein sequence ID" value="BAM03472.1"/>
    <property type="molecule type" value="Genomic_DNA"/>
</dbReference>
<dbReference type="STRING" id="1142394.PSMK_13130"/>
<dbReference type="Pfam" id="PF02547">
    <property type="entry name" value="Queuosine_synth"/>
    <property type="match status" value="1"/>
</dbReference>
<dbReference type="PANTHER" id="PTHR30307:SF0">
    <property type="entry name" value="S-ADENOSYLMETHIONINE:TRNA RIBOSYLTRANSFERASE-ISOMERASE"/>
    <property type="match status" value="1"/>
</dbReference>
<dbReference type="Proteomes" id="UP000007881">
    <property type="component" value="Chromosome"/>
</dbReference>
<dbReference type="InterPro" id="IPR042119">
    <property type="entry name" value="QueA_dom2"/>
</dbReference>
<dbReference type="GO" id="GO:0005737">
    <property type="term" value="C:cytoplasm"/>
    <property type="evidence" value="ECO:0007669"/>
    <property type="project" value="UniProtKB-SubCell"/>
</dbReference>
<evidence type="ECO:0000256" key="1">
    <source>
        <dbReference type="ARBA" id="ARBA00022490"/>
    </source>
</evidence>
<comment type="subunit">
    <text evidence="5">Monomer.</text>
</comment>
<evidence type="ECO:0000313" key="6">
    <source>
        <dbReference type="EMBL" id="BAM03472.1"/>
    </source>
</evidence>
<dbReference type="InterPro" id="IPR036100">
    <property type="entry name" value="QueA_sf"/>
</dbReference>
<comment type="similarity">
    <text evidence="5">Belongs to the QueA family.</text>
</comment>
<evidence type="ECO:0000256" key="4">
    <source>
        <dbReference type="ARBA" id="ARBA00022785"/>
    </source>
</evidence>
<dbReference type="UniPathway" id="UPA00392"/>
<dbReference type="GO" id="GO:0008616">
    <property type="term" value="P:tRNA queuosine(34) biosynthetic process"/>
    <property type="evidence" value="ECO:0007669"/>
    <property type="project" value="UniProtKB-UniRule"/>
</dbReference>
<dbReference type="RefSeq" id="WP_014436691.1">
    <property type="nucleotide sequence ID" value="NC_017080.1"/>
</dbReference>
<dbReference type="NCBIfam" id="NF001140">
    <property type="entry name" value="PRK00147.1"/>
    <property type="match status" value="1"/>
</dbReference>
<reference evidence="6 7" key="1">
    <citation type="submission" date="2012-02" db="EMBL/GenBank/DDBJ databases">
        <title>Complete genome sequence of Phycisphaera mikurensis NBRC 102666.</title>
        <authorList>
            <person name="Ankai A."/>
            <person name="Hosoyama A."/>
            <person name="Terui Y."/>
            <person name="Sekine M."/>
            <person name="Fukai R."/>
            <person name="Kato Y."/>
            <person name="Nakamura S."/>
            <person name="Yamada-Narita S."/>
            <person name="Kawakoshi A."/>
            <person name="Fukunaga Y."/>
            <person name="Yamazaki S."/>
            <person name="Fujita N."/>
        </authorList>
    </citation>
    <scope>NUCLEOTIDE SEQUENCE [LARGE SCALE GENOMIC DNA]</scope>
    <source>
        <strain evidence="7">NBRC 102666 / KCTC 22515 / FYK2301M01</strain>
    </source>
</reference>
<name>I0IDY4_PHYMF</name>
<dbReference type="AlphaFoldDB" id="I0IDY4"/>
<dbReference type="Gene3D" id="2.40.10.240">
    <property type="entry name" value="QueA-like"/>
    <property type="match status" value="1"/>
</dbReference>
<dbReference type="HAMAP" id="MF_00113">
    <property type="entry name" value="QueA"/>
    <property type="match status" value="1"/>
</dbReference>
<keyword evidence="6" id="KW-0413">Isomerase</keyword>
<dbReference type="EC" id="2.4.99.17" evidence="5"/>
<dbReference type="HOGENOM" id="CLU_039110_1_0_0"/>
<evidence type="ECO:0000256" key="2">
    <source>
        <dbReference type="ARBA" id="ARBA00022679"/>
    </source>
</evidence>
<dbReference type="PANTHER" id="PTHR30307">
    <property type="entry name" value="S-ADENOSYLMETHIONINE:TRNA RIBOSYLTRANSFERASE-ISOMERASE"/>
    <property type="match status" value="1"/>
</dbReference>
<sequence>MRTDELDFHLPERLIATTAAEPRDSARLMVCDRATGSVHHRRVSDLPGLGLVGDGDLMVVNRTAVLPARFEATRAGTGGRVTGLYLGHDDAGLWTAMLKSGGRPRIGERLQLGDACELELLSPRGGGRWRLRPRDLAGEPMPIDASLEVLRRVGLPPLPPYLLRARERAGGPADLPGDAERYQTVFADRSAASQRSVAAPTAGLHLTEAVLAGLRAAGVRTEAVTLEVGPGTFLPVRADELAEHPMHAERWHAPAATLDALRASRAAGGRVLAIGTTSVRTLESLPFPLPEPAPTAGLAGETDLFIRPDAGFAFRNTDLLLTNFHLPRSTLLALVAALPGVGLDRLLGWYEEAIGEAYRFYSFGDAMVVV</sequence>
<dbReference type="NCBIfam" id="TIGR00113">
    <property type="entry name" value="queA"/>
    <property type="match status" value="1"/>
</dbReference>